<dbReference type="RefSeq" id="WP_073607921.1">
    <property type="nucleotide sequence ID" value="NZ_MRCG01000004.1"/>
</dbReference>
<accession>A0A1U7J7M5</accession>
<dbReference type="AlphaFoldDB" id="A0A1U7J7M5"/>
<dbReference type="GO" id="GO:0003677">
    <property type="term" value="F:DNA binding"/>
    <property type="evidence" value="ECO:0007669"/>
    <property type="project" value="InterPro"/>
</dbReference>
<gene>
    <name evidence="2" type="ORF">NIES30_08220</name>
</gene>
<dbReference type="InterPro" id="IPR001387">
    <property type="entry name" value="Cro/C1-type_HTH"/>
</dbReference>
<dbReference type="SUPFAM" id="SSF47413">
    <property type="entry name" value="lambda repressor-like DNA-binding domains"/>
    <property type="match status" value="1"/>
</dbReference>
<reference evidence="2 3" key="1">
    <citation type="submission" date="2016-11" db="EMBL/GenBank/DDBJ databases">
        <title>Draft Genome Sequences of Nine Cyanobacterial Strains from Diverse Habitats.</title>
        <authorList>
            <person name="Zhu T."/>
            <person name="Hou S."/>
            <person name="Lu X."/>
            <person name="Hess W.R."/>
        </authorList>
    </citation>
    <scope>NUCLEOTIDE SEQUENCE [LARGE SCALE GENOMIC DNA]</scope>
    <source>
        <strain evidence="2 3">NIES-30</strain>
    </source>
</reference>
<keyword evidence="3" id="KW-1185">Reference proteome</keyword>
<dbReference type="SMART" id="SM00530">
    <property type="entry name" value="HTH_XRE"/>
    <property type="match status" value="1"/>
</dbReference>
<comment type="caution">
    <text evidence="2">The sequence shown here is derived from an EMBL/GenBank/DDBJ whole genome shotgun (WGS) entry which is preliminary data.</text>
</comment>
<feature type="domain" description="HTH cro/C1-type" evidence="1">
    <location>
        <begin position="21"/>
        <end position="78"/>
    </location>
</feature>
<sequence>MASIPTTTTLTPQGETLGAYVERVRKARRMNKTELSRRAQVHLTTILRLENGTVKGQKLKGQVVERIATALQVPVEYLRAAGSGATVEVRPSSKVCFRCWVPGTPPDSRWDFADAKFCLRCGDGLTSACECCGEPVLLRAKFCPECGKRYCRL</sequence>
<dbReference type="OrthoDB" id="562953at2"/>
<dbReference type="PROSITE" id="PS50943">
    <property type="entry name" value="HTH_CROC1"/>
    <property type="match status" value="1"/>
</dbReference>
<dbReference type="STRING" id="549789.NIES30_08220"/>
<evidence type="ECO:0000313" key="2">
    <source>
        <dbReference type="EMBL" id="OKH49138.1"/>
    </source>
</evidence>
<dbReference type="CDD" id="cd00093">
    <property type="entry name" value="HTH_XRE"/>
    <property type="match status" value="1"/>
</dbReference>
<protein>
    <recommendedName>
        <fullName evidence="1">HTH cro/C1-type domain-containing protein</fullName>
    </recommendedName>
</protein>
<dbReference type="Gene3D" id="1.10.260.40">
    <property type="entry name" value="lambda repressor-like DNA-binding domains"/>
    <property type="match status" value="1"/>
</dbReference>
<dbReference type="InterPro" id="IPR010982">
    <property type="entry name" value="Lambda_DNA-bd_dom_sf"/>
</dbReference>
<organism evidence="2 3">
    <name type="scientific">Phormidium tenue NIES-30</name>
    <dbReference type="NCBI Taxonomy" id="549789"/>
    <lineage>
        <taxon>Bacteria</taxon>
        <taxon>Bacillati</taxon>
        <taxon>Cyanobacteriota</taxon>
        <taxon>Cyanophyceae</taxon>
        <taxon>Oscillatoriophycideae</taxon>
        <taxon>Oscillatoriales</taxon>
        <taxon>Oscillatoriaceae</taxon>
        <taxon>Phormidium</taxon>
    </lineage>
</organism>
<name>A0A1U7J7M5_9CYAN</name>
<evidence type="ECO:0000313" key="3">
    <source>
        <dbReference type="Proteomes" id="UP000185557"/>
    </source>
</evidence>
<dbReference type="Proteomes" id="UP000185557">
    <property type="component" value="Unassembled WGS sequence"/>
</dbReference>
<proteinExistence type="predicted"/>
<dbReference type="Pfam" id="PF13443">
    <property type="entry name" value="HTH_26"/>
    <property type="match status" value="1"/>
</dbReference>
<evidence type="ECO:0000259" key="1">
    <source>
        <dbReference type="PROSITE" id="PS50943"/>
    </source>
</evidence>
<dbReference type="EMBL" id="MRCG01000004">
    <property type="protein sequence ID" value="OKH49138.1"/>
    <property type="molecule type" value="Genomic_DNA"/>
</dbReference>